<dbReference type="AlphaFoldDB" id="A0A7R9JW95"/>
<proteinExistence type="predicted"/>
<accession>A0A7R9JW95</accession>
<keyword evidence="1" id="KW-1133">Transmembrane helix</keyword>
<organism evidence="2">
    <name type="scientific">Timema genevievae</name>
    <name type="common">Walking stick</name>
    <dbReference type="NCBI Taxonomy" id="629358"/>
    <lineage>
        <taxon>Eukaryota</taxon>
        <taxon>Metazoa</taxon>
        <taxon>Ecdysozoa</taxon>
        <taxon>Arthropoda</taxon>
        <taxon>Hexapoda</taxon>
        <taxon>Insecta</taxon>
        <taxon>Pterygota</taxon>
        <taxon>Neoptera</taxon>
        <taxon>Polyneoptera</taxon>
        <taxon>Phasmatodea</taxon>
        <taxon>Timematodea</taxon>
        <taxon>Timematoidea</taxon>
        <taxon>Timematidae</taxon>
        <taxon>Timema</taxon>
    </lineage>
</organism>
<protein>
    <submittedName>
        <fullName evidence="2">Uncharacterized protein</fullName>
    </submittedName>
</protein>
<gene>
    <name evidence="2" type="ORF">TGEB3V08_LOCUS4469</name>
</gene>
<evidence type="ECO:0000313" key="2">
    <source>
        <dbReference type="EMBL" id="CAD7591158.1"/>
    </source>
</evidence>
<evidence type="ECO:0000256" key="1">
    <source>
        <dbReference type="SAM" id="Phobius"/>
    </source>
</evidence>
<keyword evidence="1" id="KW-0472">Membrane</keyword>
<feature type="transmembrane region" description="Helical" evidence="1">
    <location>
        <begin position="50"/>
        <end position="70"/>
    </location>
</feature>
<keyword evidence="1" id="KW-0812">Transmembrane</keyword>
<name>A0A7R9JW95_TIMGE</name>
<dbReference type="EMBL" id="OE840553">
    <property type="protein sequence ID" value="CAD7591158.1"/>
    <property type="molecule type" value="Genomic_DNA"/>
</dbReference>
<sequence length="143" mass="15154">MRASSNQSPTISSATVLTLNGNLFLFFPRLTTCSPTLVESAEAPKLQKRYVLVIGVVVLVCAATGIAQICHQLAGRPRGLDPPDPEVPLPPSPSIERRFTRAAVCSDAMACSAVGRGLRGIISSHSQSEYNFLLNCACAAVKL</sequence>
<reference evidence="2" key="1">
    <citation type="submission" date="2020-11" db="EMBL/GenBank/DDBJ databases">
        <authorList>
            <person name="Tran Van P."/>
        </authorList>
    </citation>
    <scope>NUCLEOTIDE SEQUENCE</scope>
</reference>